<dbReference type="SUPFAM" id="SSF52540">
    <property type="entry name" value="P-loop containing nucleoside triphosphate hydrolases"/>
    <property type="match status" value="1"/>
</dbReference>
<feature type="domain" description="Nephrocystin 3-like N-terminal" evidence="3">
    <location>
        <begin position="257"/>
        <end position="410"/>
    </location>
</feature>
<dbReference type="PANTHER" id="PTHR10039:SF14">
    <property type="entry name" value="NACHT DOMAIN-CONTAINING PROTEIN"/>
    <property type="match status" value="1"/>
</dbReference>
<dbReference type="Pfam" id="PF24883">
    <property type="entry name" value="NPHP3_N"/>
    <property type="match status" value="1"/>
</dbReference>
<dbReference type="Pfam" id="PF24809">
    <property type="entry name" value="DUF7708"/>
    <property type="match status" value="1"/>
</dbReference>
<dbReference type="PANTHER" id="PTHR10039">
    <property type="entry name" value="AMELOGENIN"/>
    <property type="match status" value="1"/>
</dbReference>
<evidence type="ECO:0000259" key="2">
    <source>
        <dbReference type="Pfam" id="PF24809"/>
    </source>
</evidence>
<feature type="domain" description="DUF7708" evidence="2">
    <location>
        <begin position="62"/>
        <end position="198"/>
    </location>
</feature>
<evidence type="ECO:0000313" key="4">
    <source>
        <dbReference type="EMBL" id="KAF4311887.1"/>
    </source>
</evidence>
<evidence type="ECO:0000259" key="3">
    <source>
        <dbReference type="Pfam" id="PF24883"/>
    </source>
</evidence>
<organism evidence="4 5">
    <name type="scientific">Botryosphaeria dothidea</name>
    <dbReference type="NCBI Taxonomy" id="55169"/>
    <lineage>
        <taxon>Eukaryota</taxon>
        <taxon>Fungi</taxon>
        <taxon>Dikarya</taxon>
        <taxon>Ascomycota</taxon>
        <taxon>Pezizomycotina</taxon>
        <taxon>Dothideomycetes</taxon>
        <taxon>Dothideomycetes incertae sedis</taxon>
        <taxon>Botryosphaeriales</taxon>
        <taxon>Botryosphaeriaceae</taxon>
        <taxon>Botryosphaeria</taxon>
    </lineage>
</organism>
<evidence type="ECO:0000256" key="1">
    <source>
        <dbReference type="ARBA" id="ARBA00022737"/>
    </source>
</evidence>
<dbReference type="InterPro" id="IPR056125">
    <property type="entry name" value="DUF7708"/>
</dbReference>
<comment type="caution">
    <text evidence="4">The sequence shown here is derived from an EMBL/GenBank/DDBJ whole genome shotgun (WGS) entry which is preliminary data.</text>
</comment>
<keyword evidence="5" id="KW-1185">Reference proteome</keyword>
<name>A0A8H4J4Y1_9PEZI</name>
<dbReference type="AlphaFoldDB" id="A0A8H4J4Y1"/>
<gene>
    <name evidence="4" type="ORF">GTA08_BOTSDO12575</name>
</gene>
<protein>
    <submittedName>
        <fullName evidence="4">Zinc finger protein</fullName>
    </submittedName>
</protein>
<dbReference type="Gene3D" id="3.40.50.300">
    <property type="entry name" value="P-loop containing nucleotide triphosphate hydrolases"/>
    <property type="match status" value="1"/>
</dbReference>
<dbReference type="OrthoDB" id="21416at2759"/>
<keyword evidence="1" id="KW-0677">Repeat</keyword>
<accession>A0A8H4J4Y1</accession>
<dbReference type="InterPro" id="IPR027417">
    <property type="entry name" value="P-loop_NTPase"/>
</dbReference>
<reference evidence="4" key="1">
    <citation type="submission" date="2020-04" db="EMBL/GenBank/DDBJ databases">
        <title>Genome Assembly and Annotation of Botryosphaeria dothidea sdau 11-99, a Latent Pathogen of Apple Fruit Ring Rot in China.</title>
        <authorList>
            <person name="Yu C."/>
            <person name="Diao Y."/>
            <person name="Lu Q."/>
            <person name="Zhao J."/>
            <person name="Cui S."/>
            <person name="Peng C."/>
            <person name="He B."/>
            <person name="Liu H."/>
        </authorList>
    </citation>
    <scope>NUCLEOTIDE SEQUENCE [LARGE SCALE GENOMIC DNA]</scope>
    <source>
        <strain evidence="4">Sdau11-99</strain>
    </source>
</reference>
<evidence type="ECO:0000313" key="5">
    <source>
        <dbReference type="Proteomes" id="UP000572817"/>
    </source>
</evidence>
<proteinExistence type="predicted"/>
<sequence>MAGPSLPPTPRFQKCLDDFKKNLSSEQEETFKFTTLEELKRLVHEIQEEQNKSRRMNNLKRLAPFIEAMEQFDQVVQVFLNAADMLAFIWGPVKFLLLSTRTYYDAFNLLLDAYMDIGESIPLFAQYEHVLNDKSQMHVVLEYVYTDVMDFHSSAIRYFKSPVWKQMLHATWKTFRSKFEPSLSNLRRHKALLEAQANLLYLQQYQLDRQRTEVEFRNIEQQAEQNRKLGITSWLSPANVETDHKAAALARCENPTSCQWILEQNPIKRWLDPKYPLQPVLWVNGQPGAGKTVLASFIIDECRKRNNGNVLFFYSKYGDEKRNSLLAILRGMLAQALRLEPLLVPCVFDEAAKDGHNTLDDLETAKNLTQVVLATFDSVWLVVDGLDECPKQAKRPITTFFRSFVDSSNQQAPGKFRCSFFSQDDNDIGELLKGVPTFTITGVHNIGDIRSFCQLKAQTIQQEFEYPEEKSKRMAEKISSTADGMFIYAVLILSYLEEQTTLIQLEQEIEDMPLNLDGIYERIIQRVLYDAGPAERIAARRLLGWLLKSIRPLKWHEIQGAAAYNPSKHSFDLQGGKLRKGAKRLCGSLVKVYEDGEIRLVHLSAKMMKGQDEELELLSLCLNYLRLPAFDQDLDQESAKKFVLDGHYAFMDYALASWTVHLDNILQNSPQGQNKTSKRLTSTLQAFFQAHPIPSDKIRMDKSISERLRRLRKEDFFIQLVQIMQTASDVNYEDTSEQCVQTSGGHRSFGARGYNVTISTKASPMHKSDTSTVMSISDPTDAATLVVSSLCLVTQQNNSYGGTR</sequence>
<dbReference type="InterPro" id="IPR056884">
    <property type="entry name" value="NPHP3-like_N"/>
</dbReference>
<dbReference type="Proteomes" id="UP000572817">
    <property type="component" value="Unassembled WGS sequence"/>
</dbReference>
<dbReference type="EMBL" id="WWBZ02000008">
    <property type="protein sequence ID" value="KAF4311887.1"/>
    <property type="molecule type" value="Genomic_DNA"/>
</dbReference>